<proteinExistence type="predicted"/>
<accession>A0ABV3Z8S9</accession>
<keyword evidence="1" id="KW-0472">Membrane</keyword>
<reference evidence="2 3" key="1">
    <citation type="submission" date="2024-05" db="EMBL/GenBank/DDBJ databases">
        <title>Three bacterial strains, DH-69, EH-24, and ECK-19 isolated from coastal sediments.</title>
        <authorList>
            <person name="Ye Y.-Q."/>
            <person name="Du Z.-J."/>
        </authorList>
    </citation>
    <scope>NUCLEOTIDE SEQUENCE [LARGE SCALE GENOMIC DNA]</scope>
    <source>
        <strain evidence="2 3">ECK-19</strain>
    </source>
</reference>
<evidence type="ECO:0000313" key="2">
    <source>
        <dbReference type="EMBL" id="MEX6633826.1"/>
    </source>
</evidence>
<keyword evidence="1" id="KW-0812">Transmembrane</keyword>
<keyword evidence="1" id="KW-1133">Transmembrane helix</keyword>
<protein>
    <submittedName>
        <fullName evidence="2">PepSY domain-containing protein</fullName>
    </submittedName>
</protein>
<feature type="transmembrane region" description="Helical" evidence="1">
    <location>
        <begin position="12"/>
        <end position="35"/>
    </location>
</feature>
<dbReference type="RefSeq" id="WP_369313829.1">
    <property type="nucleotide sequence ID" value="NZ_JBEHZE010000001.1"/>
</dbReference>
<evidence type="ECO:0000256" key="1">
    <source>
        <dbReference type="SAM" id="Phobius"/>
    </source>
</evidence>
<feature type="transmembrane region" description="Helical" evidence="1">
    <location>
        <begin position="201"/>
        <end position="222"/>
    </location>
</feature>
<sequence>MTLKSLTQRVHLWAGLFLGVQVLLWMLSGVVMSWFPIELVRGEVSAYSAPDIPLDAQTYASPGGIIAQADGATSIELRRFMGKPVYLARGENGATGIYDASSGERISPLNEATVRKIAKQDYVGEGNIVHAALMSYPPHEYRAERPVWRVDFDDKYHTRLYILPNTGEVRSRRNDIWRLYDFFWMLHIMDYGEREDFNNPLIMVASLTGFIFALSGVIIVFYRLGRGRYKNDLSLLTKKHPQKNRDADDKNIDSIS</sequence>
<dbReference type="Pfam" id="PF03929">
    <property type="entry name" value="PepSY_TM"/>
    <property type="match status" value="1"/>
</dbReference>
<name>A0ABV3Z8S9_9PROT</name>
<keyword evidence="3" id="KW-1185">Reference proteome</keyword>
<dbReference type="Proteomes" id="UP001560685">
    <property type="component" value="Unassembled WGS sequence"/>
</dbReference>
<comment type="caution">
    <text evidence="2">The sequence shown here is derived from an EMBL/GenBank/DDBJ whole genome shotgun (WGS) entry which is preliminary data.</text>
</comment>
<dbReference type="InterPro" id="IPR005625">
    <property type="entry name" value="PepSY-ass_TM"/>
</dbReference>
<gene>
    <name evidence="2" type="ORF">ABFZ84_09735</name>
</gene>
<organism evidence="2 3">
    <name type="scientific">Hyphococcus lacteus</name>
    <dbReference type="NCBI Taxonomy" id="3143536"/>
    <lineage>
        <taxon>Bacteria</taxon>
        <taxon>Pseudomonadati</taxon>
        <taxon>Pseudomonadota</taxon>
        <taxon>Alphaproteobacteria</taxon>
        <taxon>Parvularculales</taxon>
        <taxon>Parvularculaceae</taxon>
        <taxon>Hyphococcus</taxon>
    </lineage>
</organism>
<evidence type="ECO:0000313" key="3">
    <source>
        <dbReference type="Proteomes" id="UP001560685"/>
    </source>
</evidence>
<dbReference type="EMBL" id="JBEHZE010000001">
    <property type="protein sequence ID" value="MEX6633826.1"/>
    <property type="molecule type" value="Genomic_DNA"/>
</dbReference>